<dbReference type="InterPro" id="IPR008979">
    <property type="entry name" value="Galactose-bd-like_sf"/>
</dbReference>
<dbReference type="Pfam" id="PF22666">
    <property type="entry name" value="Glyco_hydro_2_N2"/>
    <property type="match status" value="1"/>
</dbReference>
<dbReference type="InterPro" id="IPR017853">
    <property type="entry name" value="GH"/>
</dbReference>
<evidence type="ECO:0000256" key="2">
    <source>
        <dbReference type="ARBA" id="ARBA00022801"/>
    </source>
</evidence>
<dbReference type="SUPFAM" id="SSF49785">
    <property type="entry name" value="Galactose-binding domain-like"/>
    <property type="match status" value="1"/>
</dbReference>
<dbReference type="GO" id="GO:0005975">
    <property type="term" value="P:carbohydrate metabolic process"/>
    <property type="evidence" value="ECO:0007669"/>
    <property type="project" value="InterPro"/>
</dbReference>
<proteinExistence type="inferred from homology"/>
<dbReference type="Gene3D" id="2.60.120.260">
    <property type="entry name" value="Galactose-binding domain-like"/>
    <property type="match status" value="1"/>
</dbReference>
<dbReference type="InterPro" id="IPR006102">
    <property type="entry name" value="Ig-like_GH2"/>
</dbReference>
<dbReference type="GO" id="GO:0004553">
    <property type="term" value="F:hydrolase activity, hydrolyzing O-glycosyl compounds"/>
    <property type="evidence" value="ECO:0007669"/>
    <property type="project" value="InterPro"/>
</dbReference>
<evidence type="ECO:0000259" key="4">
    <source>
        <dbReference type="Pfam" id="PF00703"/>
    </source>
</evidence>
<dbReference type="EMBL" id="JAQKGX010000008">
    <property type="protein sequence ID" value="MDB1162413.1"/>
    <property type="molecule type" value="Genomic_DNA"/>
</dbReference>
<gene>
    <name evidence="7" type="ORF">PL707_09095</name>
</gene>
<sequence length="527" mass="59083">MNRIPFNTGWMCRPAASEAEEVPVTIPHDAMQWDPKSADSPSGVNSGWYSARDYLYTKHFSSADIRRSSGDLTLLEFEGVYRNARIRLNGRLIASHDYGYSGFYADLSEYIAEGDNVLTVEAHNSDQPNCRWYSGTGIYRPVWLCVMPERHIMPDGVRITTVDYRTRRIAVDVRTSHPGVVYVSVLDVDGRSMAQFKALSDRLDGQGNLMHEECVIPDVRLWNTDEPNLYTCVVRFGDDEQREVFGVRTVECDVRRGFRINGERVILRGCCLHHDNGLLGACAYPAAEERKVALLKGGGYNAIRSAHNPCSKALLDAYDRLGMLMLDEYVDGWYIHKTRYDYGTEVEANYRDDLADLVAKDYNHPSVIMYSIGNEVSETAQPRGIALTDAMTQYLHGLDATRPVTCGVNIFFNFLSSMGLGVYTDEKAMKEIEHSGKKKAVGSEFFNRLAGIMGADFMKFGATLPPCDWKTRGAFAVMDVAGYNYGIRRYRHDLNRYPNRVIVGSENLLLGCGAILGFGAEQSAADR</sequence>
<dbReference type="SUPFAM" id="SSF49303">
    <property type="entry name" value="beta-Galactosidase/glucuronidase domain"/>
    <property type="match status" value="1"/>
</dbReference>
<evidence type="ECO:0000313" key="7">
    <source>
        <dbReference type="EMBL" id="MDB1162413.1"/>
    </source>
</evidence>
<dbReference type="InterPro" id="IPR006103">
    <property type="entry name" value="Glyco_hydro_2_cat"/>
</dbReference>
<feature type="domain" description="Beta-mannosidase-like galactose-binding" evidence="6">
    <location>
        <begin position="46"/>
        <end position="125"/>
    </location>
</feature>
<comment type="caution">
    <text evidence="7">The sequence shown here is derived from an EMBL/GenBank/DDBJ whole genome shotgun (WGS) entry which is preliminary data.</text>
</comment>
<dbReference type="InterPro" id="IPR054593">
    <property type="entry name" value="Beta-mannosidase-like_N2"/>
</dbReference>
<comment type="similarity">
    <text evidence="1">Belongs to the glycosyl hydrolase 2 family.</text>
</comment>
<dbReference type="InterPro" id="IPR051913">
    <property type="entry name" value="GH2_Domain-Containing"/>
</dbReference>
<dbReference type="Gene3D" id="3.20.20.80">
    <property type="entry name" value="Glycosidases"/>
    <property type="match status" value="1"/>
</dbReference>
<dbReference type="Proteomes" id="UP001211105">
    <property type="component" value="Unassembled WGS sequence"/>
</dbReference>
<evidence type="ECO:0000256" key="1">
    <source>
        <dbReference type="ARBA" id="ARBA00007401"/>
    </source>
</evidence>
<dbReference type="Gene3D" id="2.60.40.10">
    <property type="entry name" value="Immunoglobulins"/>
    <property type="match status" value="1"/>
</dbReference>
<dbReference type="SUPFAM" id="SSF51445">
    <property type="entry name" value="(Trans)glycosidases"/>
    <property type="match status" value="1"/>
</dbReference>
<dbReference type="PANTHER" id="PTHR42732">
    <property type="entry name" value="BETA-GALACTOSIDASE"/>
    <property type="match status" value="1"/>
</dbReference>
<dbReference type="RefSeq" id="WP_229027453.1">
    <property type="nucleotide sequence ID" value="NZ_JADMXZ010000007.1"/>
</dbReference>
<keyword evidence="3" id="KW-0326">Glycosidase</keyword>
<accession>A0AAW6A3S8</accession>
<feature type="domain" description="Glycoside hydrolase family 2 immunoglobulin-like beta-sandwich" evidence="4">
    <location>
        <begin position="176"/>
        <end position="248"/>
    </location>
</feature>
<evidence type="ECO:0000259" key="5">
    <source>
        <dbReference type="Pfam" id="PF02836"/>
    </source>
</evidence>
<dbReference type="PANTHER" id="PTHR42732:SF1">
    <property type="entry name" value="BETA-MANNOSIDASE"/>
    <property type="match status" value="1"/>
</dbReference>
<name>A0AAW6A3S8_9BIFI</name>
<dbReference type="PRINTS" id="PR00132">
    <property type="entry name" value="GLHYDRLASE2"/>
</dbReference>
<dbReference type="Pfam" id="PF02836">
    <property type="entry name" value="Glyco_hydro_2_C"/>
    <property type="match status" value="1"/>
</dbReference>
<dbReference type="Pfam" id="PF00703">
    <property type="entry name" value="Glyco_hydro_2"/>
    <property type="match status" value="1"/>
</dbReference>
<dbReference type="InterPro" id="IPR013783">
    <property type="entry name" value="Ig-like_fold"/>
</dbReference>
<feature type="domain" description="Glycoside hydrolase family 2 catalytic" evidence="5">
    <location>
        <begin position="258"/>
        <end position="435"/>
    </location>
</feature>
<organism evidence="7 8">
    <name type="scientific">Bifidobacterium catenulatum</name>
    <dbReference type="NCBI Taxonomy" id="1686"/>
    <lineage>
        <taxon>Bacteria</taxon>
        <taxon>Bacillati</taxon>
        <taxon>Actinomycetota</taxon>
        <taxon>Actinomycetes</taxon>
        <taxon>Bifidobacteriales</taxon>
        <taxon>Bifidobacteriaceae</taxon>
        <taxon>Bifidobacterium</taxon>
    </lineage>
</organism>
<reference evidence="7" key="1">
    <citation type="submission" date="2023-01" db="EMBL/GenBank/DDBJ databases">
        <title>Human gut microbiome strain richness.</title>
        <authorList>
            <person name="Chen-Liaw A."/>
        </authorList>
    </citation>
    <scope>NUCLEOTIDE SEQUENCE</scope>
    <source>
        <strain evidence="7">BSD2780120875st1_E5_BSD2780120875b_170604</strain>
    </source>
</reference>
<dbReference type="AlphaFoldDB" id="A0AAW6A3S8"/>
<protein>
    <submittedName>
        <fullName evidence="7">Glycoside hydrolase family 2 TIM barrel-domain containing protein</fullName>
    </submittedName>
</protein>
<dbReference type="InterPro" id="IPR036156">
    <property type="entry name" value="Beta-gal/glucu_dom_sf"/>
</dbReference>
<evidence type="ECO:0000256" key="3">
    <source>
        <dbReference type="ARBA" id="ARBA00023295"/>
    </source>
</evidence>
<keyword evidence="2 7" id="KW-0378">Hydrolase</keyword>
<dbReference type="InterPro" id="IPR006101">
    <property type="entry name" value="Glyco_hydro_2"/>
</dbReference>
<evidence type="ECO:0000313" key="8">
    <source>
        <dbReference type="Proteomes" id="UP001211105"/>
    </source>
</evidence>
<evidence type="ECO:0000259" key="6">
    <source>
        <dbReference type="Pfam" id="PF22666"/>
    </source>
</evidence>